<feature type="compositionally biased region" description="Gly residues" evidence="4">
    <location>
        <begin position="137"/>
        <end position="150"/>
    </location>
</feature>
<gene>
    <name evidence="5" type="ORF">FCC1311_080792</name>
</gene>
<evidence type="ECO:0000256" key="2">
    <source>
        <dbReference type="ARBA" id="ARBA00022980"/>
    </source>
</evidence>
<dbReference type="HAMAP" id="MF_01478">
    <property type="entry name" value="Ribosomal_L12_arch"/>
    <property type="match status" value="1"/>
</dbReference>
<dbReference type="GO" id="GO:0022625">
    <property type="term" value="C:cytosolic large ribosomal subunit"/>
    <property type="evidence" value="ECO:0007669"/>
    <property type="project" value="InterPro"/>
</dbReference>
<organism evidence="5 6">
    <name type="scientific">Hondaea fermentalgiana</name>
    <dbReference type="NCBI Taxonomy" id="2315210"/>
    <lineage>
        <taxon>Eukaryota</taxon>
        <taxon>Sar</taxon>
        <taxon>Stramenopiles</taxon>
        <taxon>Bigyra</taxon>
        <taxon>Labyrinthulomycetes</taxon>
        <taxon>Thraustochytrida</taxon>
        <taxon>Thraustochytriidae</taxon>
        <taxon>Hondaea</taxon>
    </lineage>
</organism>
<dbReference type="FunFam" id="1.10.10.1410:FF:000002">
    <property type="entry name" value="60S acidic ribosomal protein P2"/>
    <property type="match status" value="1"/>
</dbReference>
<evidence type="ECO:0000313" key="6">
    <source>
        <dbReference type="Proteomes" id="UP000241890"/>
    </source>
</evidence>
<evidence type="ECO:0000256" key="3">
    <source>
        <dbReference type="ARBA" id="ARBA00023274"/>
    </source>
</evidence>
<reference evidence="5 6" key="1">
    <citation type="submission" date="2017-12" db="EMBL/GenBank/DDBJ databases">
        <title>Sequencing, de novo assembly and annotation of complete genome of a new Thraustochytrid species, strain FCC1311.</title>
        <authorList>
            <person name="Sedici K."/>
            <person name="Godart F."/>
            <person name="Aiese Cigliano R."/>
            <person name="Sanseverino W."/>
            <person name="Barakat M."/>
            <person name="Ortet P."/>
            <person name="Marechal E."/>
            <person name="Cagnac O."/>
            <person name="Amato A."/>
        </authorList>
    </citation>
    <scope>NUCLEOTIDE SEQUENCE [LARGE SCALE GENOMIC DNA]</scope>
</reference>
<comment type="similarity">
    <text evidence="1">Belongs to the eukaryotic ribosomal protein P1/P2 family.</text>
</comment>
<dbReference type="Gene3D" id="1.10.10.1410">
    <property type="match status" value="1"/>
</dbReference>
<keyword evidence="6" id="KW-1185">Reference proteome</keyword>
<dbReference type="FunCoup" id="A0A2R5GVA9">
    <property type="interactions" value="187"/>
</dbReference>
<dbReference type="Proteomes" id="UP000241890">
    <property type="component" value="Unassembled WGS sequence"/>
</dbReference>
<evidence type="ECO:0000313" key="5">
    <source>
        <dbReference type="EMBL" id="GBG31854.1"/>
    </source>
</evidence>
<proteinExistence type="inferred from homology"/>
<dbReference type="GO" id="GO:0002182">
    <property type="term" value="P:cytoplasmic translational elongation"/>
    <property type="evidence" value="ECO:0007669"/>
    <property type="project" value="InterPro"/>
</dbReference>
<dbReference type="AlphaFoldDB" id="A0A2R5GVA9"/>
<name>A0A2R5GVA9_9STRA</name>
<comment type="caution">
    <text evidence="5">The sequence shown here is derived from an EMBL/GenBank/DDBJ whole genome shotgun (WGS) entry which is preliminary data.</text>
</comment>
<dbReference type="GO" id="GO:0003735">
    <property type="term" value="F:structural constituent of ribosome"/>
    <property type="evidence" value="ECO:0007669"/>
    <property type="project" value="InterPro"/>
</dbReference>
<dbReference type="InterPro" id="IPR027534">
    <property type="entry name" value="Ribosomal_P1/P2"/>
</dbReference>
<protein>
    <submittedName>
        <fullName evidence="5">60S acidic ribosomal protein P2</fullName>
    </submittedName>
</protein>
<dbReference type="PANTHER" id="PTHR21141:SF5">
    <property type="entry name" value="LARGE RIBOSOMAL SUBUNIT PROTEIN P2"/>
    <property type="match status" value="1"/>
</dbReference>
<feature type="compositionally biased region" description="Gly residues" evidence="4">
    <location>
        <begin position="103"/>
        <end position="120"/>
    </location>
</feature>
<dbReference type="EMBL" id="BEYU01000109">
    <property type="protein sequence ID" value="GBG31854.1"/>
    <property type="molecule type" value="Genomic_DNA"/>
</dbReference>
<accession>A0A2R5GVA9</accession>
<evidence type="ECO:0000256" key="4">
    <source>
        <dbReference type="SAM" id="MobiDB-lite"/>
    </source>
</evidence>
<keyword evidence="3" id="KW-0687">Ribonucleoprotein</keyword>
<feature type="region of interest" description="Disordered" evidence="4">
    <location>
        <begin position="103"/>
        <end position="150"/>
    </location>
</feature>
<evidence type="ECO:0000256" key="1">
    <source>
        <dbReference type="ARBA" id="ARBA00005436"/>
    </source>
</evidence>
<sequence>MRGRGGGEHQRRQDGGTAQFAIETARGKGTESAAAESKMKYLAAYLLLSLAGEESPSKEAVTSLLSEQGVEVDAGELDTLFGKLEGKSVKELIAEGKEKLLSIGGGGGGGAGAAAGGAGGEAEEEAEEEEEEEEVDVGGGDLFGGDGGGY</sequence>
<dbReference type="InterPro" id="IPR038716">
    <property type="entry name" value="P1/P2_N_sf"/>
</dbReference>
<dbReference type="Pfam" id="PF00428">
    <property type="entry name" value="Ribosomal_60s"/>
    <property type="match status" value="1"/>
</dbReference>
<dbReference type="PANTHER" id="PTHR21141">
    <property type="entry name" value="60S ACIDIC RIBOSOMAL PROTEIN FAMILY MEMBER"/>
    <property type="match status" value="1"/>
</dbReference>
<dbReference type="InterPro" id="IPR044076">
    <property type="entry name" value="Ribosomal_P2"/>
</dbReference>
<keyword evidence="2 5" id="KW-0689">Ribosomal protein</keyword>
<dbReference type="InParanoid" id="A0A2R5GVA9"/>
<dbReference type="OrthoDB" id="1227494at2759"/>
<feature type="compositionally biased region" description="Acidic residues" evidence="4">
    <location>
        <begin position="121"/>
        <end position="136"/>
    </location>
</feature>